<dbReference type="AlphaFoldDB" id="A0A6A6BPC4"/>
<feature type="transmembrane region" description="Helical" evidence="12">
    <location>
        <begin position="6"/>
        <end position="26"/>
    </location>
</feature>
<evidence type="ECO:0000256" key="1">
    <source>
        <dbReference type="ARBA" id="ARBA00004477"/>
    </source>
</evidence>
<comment type="subcellular location">
    <subcellularLocation>
        <location evidence="1">Endoplasmic reticulum membrane</location>
        <topology evidence="1">Multi-pass membrane protein</topology>
    </subcellularLocation>
</comment>
<proteinExistence type="inferred from homology"/>
<feature type="domain" description="CAAX prenyl protease 2/Lysostaphin resistance protein A-like" evidence="13">
    <location>
        <begin position="130"/>
        <end position="237"/>
    </location>
</feature>
<dbReference type="RefSeq" id="XP_033401638.1">
    <property type="nucleotide sequence ID" value="XM_033536412.1"/>
</dbReference>
<accession>A0A6A6BPC4</accession>
<keyword evidence="4 12" id="KW-0812">Transmembrane</keyword>
<evidence type="ECO:0000256" key="10">
    <source>
        <dbReference type="ARBA" id="ARBA00049729"/>
    </source>
</evidence>
<name>A0A6A6BPC4_9PEZI</name>
<keyword evidence="8 12" id="KW-0472">Membrane</keyword>
<evidence type="ECO:0000259" key="13">
    <source>
        <dbReference type="Pfam" id="PF02517"/>
    </source>
</evidence>
<comment type="catalytic activity">
    <reaction evidence="9">
        <text>Hydrolyzes the peptide bond -P2-(S-farnesyl or geranylgeranyl)C-P1'-P2'-P3'-COOH where P1' and P2' are amino acids with aliphatic sidechains and P3' is any C-terminal residue.</text>
        <dbReference type="EC" id="3.4.26.1"/>
    </reaction>
</comment>
<dbReference type="Proteomes" id="UP000799438">
    <property type="component" value="Unassembled WGS sequence"/>
</dbReference>
<dbReference type="EMBL" id="ML995476">
    <property type="protein sequence ID" value="KAF2145926.1"/>
    <property type="molecule type" value="Genomic_DNA"/>
</dbReference>
<dbReference type="EC" id="3.4.26.1" evidence="10"/>
<dbReference type="InterPro" id="IPR003675">
    <property type="entry name" value="Rce1/LyrA-like_dom"/>
</dbReference>
<evidence type="ECO:0000256" key="2">
    <source>
        <dbReference type="ARBA" id="ARBA00006897"/>
    </source>
</evidence>
<organism evidence="14 15">
    <name type="scientific">Aplosporella prunicola CBS 121167</name>
    <dbReference type="NCBI Taxonomy" id="1176127"/>
    <lineage>
        <taxon>Eukaryota</taxon>
        <taxon>Fungi</taxon>
        <taxon>Dikarya</taxon>
        <taxon>Ascomycota</taxon>
        <taxon>Pezizomycotina</taxon>
        <taxon>Dothideomycetes</taxon>
        <taxon>Dothideomycetes incertae sedis</taxon>
        <taxon>Botryosphaeriales</taxon>
        <taxon>Aplosporellaceae</taxon>
        <taxon>Aplosporella</taxon>
    </lineage>
</organism>
<feature type="transmembrane region" description="Helical" evidence="12">
    <location>
        <begin position="47"/>
        <end position="70"/>
    </location>
</feature>
<dbReference type="Pfam" id="PF02517">
    <property type="entry name" value="Rce1-like"/>
    <property type="match status" value="1"/>
</dbReference>
<keyword evidence="3" id="KW-0645">Protease</keyword>
<feature type="compositionally biased region" description="Low complexity" evidence="11">
    <location>
        <begin position="265"/>
        <end position="288"/>
    </location>
</feature>
<evidence type="ECO:0000256" key="4">
    <source>
        <dbReference type="ARBA" id="ARBA00022692"/>
    </source>
</evidence>
<keyword evidence="6" id="KW-0256">Endoplasmic reticulum</keyword>
<gene>
    <name evidence="14" type="ORF">K452DRAFT_219422</name>
</gene>
<feature type="transmembrane region" description="Helical" evidence="12">
    <location>
        <begin position="297"/>
        <end position="317"/>
    </location>
</feature>
<evidence type="ECO:0000256" key="8">
    <source>
        <dbReference type="ARBA" id="ARBA00023136"/>
    </source>
</evidence>
<evidence type="ECO:0000256" key="5">
    <source>
        <dbReference type="ARBA" id="ARBA00022801"/>
    </source>
</evidence>
<keyword evidence="15" id="KW-1185">Reference proteome</keyword>
<dbReference type="GO" id="GO:0071586">
    <property type="term" value="P:CAAX-box protein processing"/>
    <property type="evidence" value="ECO:0007669"/>
    <property type="project" value="InterPro"/>
</dbReference>
<protein>
    <recommendedName>
        <fullName evidence="10">intramembrane prenyl-peptidase Rce1</fullName>
        <ecNumber evidence="10">3.4.26.1</ecNumber>
    </recommendedName>
</protein>
<sequence length="329" mass="36630">PPISPRTAAALSIFFTVIYVAPYYLSKTTRPSPTLHRDAPSVIRARIRAVTSACILSTLTTLFVLVQYGGFGPLQALEHLGWWPVPVDDIAKVLLLLTVLFAGPLFEYGVVYGEWREWLRLSRLNESLSSWIGWRNYIAAPITEELVWRSLIIPLHLLARVSPTTLVFTTPLYFGIAHVHHYYEFRLTHPHTAALPALLRSLFQFAYTSLFGFFASFIFLRTGSVYAAIVAHAFCNWQGLPRFWGRVRPDPDPFFVEPGVPIGPPDVDSSSNSDGSAAAAPRSRSPKLPAADWGWSVAYYSLLVGGAFGFWCLLWPLTESERALAGFAA</sequence>
<evidence type="ECO:0000256" key="6">
    <source>
        <dbReference type="ARBA" id="ARBA00022824"/>
    </source>
</evidence>
<dbReference type="GO" id="GO:0005789">
    <property type="term" value="C:endoplasmic reticulum membrane"/>
    <property type="evidence" value="ECO:0007669"/>
    <property type="project" value="UniProtKB-SubCell"/>
</dbReference>
<dbReference type="PANTHER" id="PTHR13046">
    <property type="entry name" value="PROTEASE U48 CAAX PRENYL PROTEASE RCE1"/>
    <property type="match status" value="1"/>
</dbReference>
<dbReference type="InterPro" id="IPR039731">
    <property type="entry name" value="Rce1"/>
</dbReference>
<evidence type="ECO:0000256" key="7">
    <source>
        <dbReference type="ARBA" id="ARBA00022989"/>
    </source>
</evidence>
<dbReference type="GeneID" id="54293908"/>
<evidence type="ECO:0000256" key="9">
    <source>
        <dbReference type="ARBA" id="ARBA00047280"/>
    </source>
</evidence>
<evidence type="ECO:0000256" key="3">
    <source>
        <dbReference type="ARBA" id="ARBA00022670"/>
    </source>
</evidence>
<feature type="non-terminal residue" evidence="14">
    <location>
        <position position="1"/>
    </location>
</feature>
<keyword evidence="7 12" id="KW-1133">Transmembrane helix</keyword>
<keyword evidence="5" id="KW-0378">Hydrolase</keyword>
<reference evidence="14" key="1">
    <citation type="journal article" date="2020" name="Stud. Mycol.">
        <title>101 Dothideomycetes genomes: a test case for predicting lifestyles and emergence of pathogens.</title>
        <authorList>
            <person name="Haridas S."/>
            <person name="Albert R."/>
            <person name="Binder M."/>
            <person name="Bloem J."/>
            <person name="Labutti K."/>
            <person name="Salamov A."/>
            <person name="Andreopoulos B."/>
            <person name="Baker S."/>
            <person name="Barry K."/>
            <person name="Bills G."/>
            <person name="Bluhm B."/>
            <person name="Cannon C."/>
            <person name="Castanera R."/>
            <person name="Culley D."/>
            <person name="Daum C."/>
            <person name="Ezra D."/>
            <person name="Gonzalez J."/>
            <person name="Henrissat B."/>
            <person name="Kuo A."/>
            <person name="Liang C."/>
            <person name="Lipzen A."/>
            <person name="Lutzoni F."/>
            <person name="Magnuson J."/>
            <person name="Mondo S."/>
            <person name="Nolan M."/>
            <person name="Ohm R."/>
            <person name="Pangilinan J."/>
            <person name="Park H.-J."/>
            <person name="Ramirez L."/>
            <person name="Alfaro M."/>
            <person name="Sun H."/>
            <person name="Tritt A."/>
            <person name="Yoshinaga Y."/>
            <person name="Zwiers L.-H."/>
            <person name="Turgeon B."/>
            <person name="Goodwin S."/>
            <person name="Spatafora J."/>
            <person name="Crous P."/>
            <person name="Grigoriev I."/>
        </authorList>
    </citation>
    <scope>NUCLEOTIDE SEQUENCE</scope>
    <source>
        <strain evidence="14">CBS 121167</strain>
    </source>
</reference>
<dbReference type="PANTHER" id="PTHR13046:SF0">
    <property type="entry name" value="CAAX PRENYL PROTEASE 2"/>
    <property type="match status" value="1"/>
</dbReference>
<evidence type="ECO:0000256" key="12">
    <source>
        <dbReference type="SAM" id="Phobius"/>
    </source>
</evidence>
<dbReference type="OrthoDB" id="271604at2759"/>
<feature type="region of interest" description="Disordered" evidence="11">
    <location>
        <begin position="262"/>
        <end position="288"/>
    </location>
</feature>
<feature type="transmembrane region" description="Helical" evidence="12">
    <location>
        <begin position="210"/>
        <end position="234"/>
    </location>
</feature>
<comment type="similarity">
    <text evidence="2">Belongs to the peptidase U48 family.</text>
</comment>
<feature type="transmembrane region" description="Helical" evidence="12">
    <location>
        <begin position="90"/>
        <end position="113"/>
    </location>
</feature>
<evidence type="ECO:0000313" key="14">
    <source>
        <dbReference type="EMBL" id="KAF2145926.1"/>
    </source>
</evidence>
<dbReference type="GO" id="GO:0004222">
    <property type="term" value="F:metalloendopeptidase activity"/>
    <property type="evidence" value="ECO:0007669"/>
    <property type="project" value="InterPro"/>
</dbReference>
<evidence type="ECO:0000256" key="11">
    <source>
        <dbReference type="SAM" id="MobiDB-lite"/>
    </source>
</evidence>
<evidence type="ECO:0000313" key="15">
    <source>
        <dbReference type="Proteomes" id="UP000799438"/>
    </source>
</evidence>